<gene>
    <name evidence="2" type="ORF">IZO911_LOCUS30147</name>
    <name evidence="3" type="ORF">KXQ929_LOCUS24159</name>
</gene>
<accession>A0A814YHG5</accession>
<feature type="transmembrane region" description="Helical" evidence="1">
    <location>
        <begin position="152"/>
        <end position="170"/>
    </location>
</feature>
<reference evidence="2" key="1">
    <citation type="submission" date="2021-02" db="EMBL/GenBank/DDBJ databases">
        <authorList>
            <person name="Nowell W R."/>
        </authorList>
    </citation>
    <scope>NUCLEOTIDE SEQUENCE</scope>
</reference>
<keyword evidence="1" id="KW-1133">Transmembrane helix</keyword>
<keyword evidence="1" id="KW-0812">Transmembrane</keyword>
<feature type="transmembrane region" description="Helical" evidence="1">
    <location>
        <begin position="182"/>
        <end position="201"/>
    </location>
</feature>
<comment type="caution">
    <text evidence="2">The sequence shown here is derived from an EMBL/GenBank/DDBJ whole genome shotgun (WGS) entry which is preliminary data.</text>
</comment>
<dbReference type="AlphaFoldDB" id="A0A814YHG5"/>
<feature type="transmembrane region" description="Helical" evidence="1">
    <location>
        <begin position="17"/>
        <end position="35"/>
    </location>
</feature>
<evidence type="ECO:0000313" key="4">
    <source>
        <dbReference type="Proteomes" id="UP000663860"/>
    </source>
</evidence>
<proteinExistence type="predicted"/>
<feature type="transmembrane region" description="Helical" evidence="1">
    <location>
        <begin position="47"/>
        <end position="68"/>
    </location>
</feature>
<evidence type="ECO:0000313" key="2">
    <source>
        <dbReference type="EMBL" id="CAF1229028.1"/>
    </source>
</evidence>
<evidence type="ECO:0000313" key="3">
    <source>
        <dbReference type="EMBL" id="CAF3925624.1"/>
    </source>
</evidence>
<name>A0A814YHG5_9BILA</name>
<feature type="transmembrane region" description="Helical" evidence="1">
    <location>
        <begin position="114"/>
        <end position="132"/>
    </location>
</feature>
<evidence type="ECO:0000256" key="1">
    <source>
        <dbReference type="SAM" id="Phobius"/>
    </source>
</evidence>
<protein>
    <submittedName>
        <fullName evidence="2">Uncharacterized protein</fullName>
    </submittedName>
</protein>
<dbReference type="EMBL" id="CAJOBB010001979">
    <property type="protein sequence ID" value="CAF3925624.1"/>
    <property type="molecule type" value="Genomic_DNA"/>
</dbReference>
<dbReference type="Proteomes" id="UP000663868">
    <property type="component" value="Unassembled WGS sequence"/>
</dbReference>
<dbReference type="Proteomes" id="UP000663860">
    <property type="component" value="Unassembled WGS sequence"/>
</dbReference>
<dbReference type="EMBL" id="CAJNOE010000465">
    <property type="protein sequence ID" value="CAF1229028.1"/>
    <property type="molecule type" value="Genomic_DNA"/>
</dbReference>
<keyword evidence="1" id="KW-0472">Membrane</keyword>
<sequence>MNNLLIYPYPTYIPDRVVAGSVAGVACISLIAWFIQSCQLRFRPPRICILLLISHLTIFLELIVRAVVDPQEQNSKTVFTVLNSLFAIGQRMIIVSNFAFVMEIHHEKSRRSRAILLGAILCVVTSGILMAPANMLSFNSDQIKTSFIFRELSASILLTVTLLFYPVWFWSKTINDMKIKAIILMSVSSTMCIIVAAFNVAESTSDLYTGINDNEKWFYAFQMVPLIIAHFTWSICHPKRSLISLRTLTTKTNSHTTLIEEEHIAF</sequence>
<organism evidence="2 4">
    <name type="scientific">Adineta steineri</name>
    <dbReference type="NCBI Taxonomy" id="433720"/>
    <lineage>
        <taxon>Eukaryota</taxon>
        <taxon>Metazoa</taxon>
        <taxon>Spiralia</taxon>
        <taxon>Gnathifera</taxon>
        <taxon>Rotifera</taxon>
        <taxon>Eurotatoria</taxon>
        <taxon>Bdelloidea</taxon>
        <taxon>Adinetida</taxon>
        <taxon>Adinetidae</taxon>
        <taxon>Adineta</taxon>
    </lineage>
</organism>
<feature type="transmembrane region" description="Helical" evidence="1">
    <location>
        <begin position="217"/>
        <end position="236"/>
    </location>
</feature>
<feature type="transmembrane region" description="Helical" evidence="1">
    <location>
        <begin position="80"/>
        <end position="102"/>
    </location>
</feature>